<evidence type="ECO:0000313" key="1">
    <source>
        <dbReference type="EMBL" id="OWJ76985.1"/>
    </source>
</evidence>
<organism evidence="1 2">
    <name type="scientific">Haematobacter genomosp. 1</name>
    <dbReference type="NCBI Taxonomy" id="366618"/>
    <lineage>
        <taxon>Bacteria</taxon>
        <taxon>Pseudomonadati</taxon>
        <taxon>Pseudomonadota</taxon>
        <taxon>Alphaproteobacteria</taxon>
        <taxon>Rhodobacterales</taxon>
        <taxon>Paracoccaceae</taxon>
        <taxon>Haematobacter</taxon>
    </lineage>
</organism>
<accession>A0A212AA06</accession>
<protein>
    <submittedName>
        <fullName evidence="1">Uncharacterized protein</fullName>
    </submittedName>
</protein>
<dbReference type="OrthoDB" id="8105357at2"/>
<keyword evidence="2" id="KW-1185">Reference proteome</keyword>
<proteinExistence type="predicted"/>
<dbReference type="RefSeq" id="WP_088215778.1">
    <property type="nucleotide sequence ID" value="NZ_NIPW01000024.1"/>
</dbReference>
<comment type="caution">
    <text evidence="1">The sequence shown here is derived from an EMBL/GenBank/DDBJ whole genome shotgun (WGS) entry which is preliminary data.</text>
</comment>
<sequence>MKNPISGTDPGMPSRRAILKGVAVAPIIALPTAALPFAPPPAAPQPAVAENPKLLALGEELPRVEAAYREAVAAWDVMWREWEPKWPLAPDVCTGQRASYGSDIERDLRGAGLFREGQDEPLRVMSLAYMEWNRERCLEKLAKNDRRKRKVSAKTVAYWQSEVERMDRAMLLLPGYLEECDRIRRASDFQTINEARNVASEGVFTFAQKVLSEPSTTIAGIRVKAEAIAVIGRMRRWDASIWSMRYAAGPPAESMIVMLGNAMLEVV</sequence>
<dbReference type="InterPro" id="IPR006311">
    <property type="entry name" value="TAT_signal"/>
</dbReference>
<evidence type="ECO:0000313" key="2">
    <source>
        <dbReference type="Proteomes" id="UP000196878"/>
    </source>
</evidence>
<dbReference type="Proteomes" id="UP000196878">
    <property type="component" value="Unassembled WGS sequence"/>
</dbReference>
<dbReference type="AlphaFoldDB" id="A0A212AA06"/>
<reference evidence="1 2" key="1">
    <citation type="submission" date="2016-12" db="EMBL/GenBank/DDBJ databases">
        <title>Comparison of Traditional DNA-DNA Hybridization with In Silico Genomic Analysis.</title>
        <authorList>
            <person name="Nicholson A.C."/>
            <person name="Humrighouse B.W."/>
            <person name="Graziano J."/>
            <person name="Lasker B."/>
            <person name="Whitney A.M."/>
            <person name="Mcquiston J.R."/>
        </authorList>
    </citation>
    <scope>NUCLEOTIDE SEQUENCE [LARGE SCALE GENOMIC DNA]</scope>
    <source>
        <strain evidence="1 2">H2240</strain>
    </source>
</reference>
<name>A0A212AA06_9RHOB</name>
<gene>
    <name evidence="1" type="ORF">CDV49_12570</name>
</gene>
<dbReference type="EMBL" id="NIPW01000024">
    <property type="protein sequence ID" value="OWJ76985.1"/>
    <property type="molecule type" value="Genomic_DNA"/>
</dbReference>
<dbReference type="PROSITE" id="PS51318">
    <property type="entry name" value="TAT"/>
    <property type="match status" value="1"/>
</dbReference>